<evidence type="ECO:0000313" key="1">
    <source>
        <dbReference type="EMBL" id="RPA72839.1"/>
    </source>
</evidence>
<evidence type="ECO:0000313" key="2">
    <source>
        <dbReference type="Proteomes" id="UP000275078"/>
    </source>
</evidence>
<dbReference type="AlphaFoldDB" id="A0A3N4HFA1"/>
<keyword evidence="2" id="KW-1185">Reference proteome</keyword>
<gene>
    <name evidence="1" type="ORF">BJ508DRAFT_367006</name>
</gene>
<name>A0A3N4HFA1_ASCIM</name>
<proteinExistence type="predicted"/>
<dbReference type="Proteomes" id="UP000275078">
    <property type="component" value="Unassembled WGS sequence"/>
</dbReference>
<organism evidence="1 2">
    <name type="scientific">Ascobolus immersus RN42</name>
    <dbReference type="NCBI Taxonomy" id="1160509"/>
    <lineage>
        <taxon>Eukaryota</taxon>
        <taxon>Fungi</taxon>
        <taxon>Dikarya</taxon>
        <taxon>Ascomycota</taxon>
        <taxon>Pezizomycotina</taxon>
        <taxon>Pezizomycetes</taxon>
        <taxon>Pezizales</taxon>
        <taxon>Ascobolaceae</taxon>
        <taxon>Ascobolus</taxon>
    </lineage>
</organism>
<protein>
    <submittedName>
        <fullName evidence="1">Uncharacterized protein</fullName>
    </submittedName>
</protein>
<dbReference type="EMBL" id="ML119843">
    <property type="protein sequence ID" value="RPA72839.1"/>
    <property type="molecule type" value="Genomic_DNA"/>
</dbReference>
<reference evidence="1 2" key="1">
    <citation type="journal article" date="2018" name="Nat. Ecol. Evol.">
        <title>Pezizomycetes genomes reveal the molecular basis of ectomycorrhizal truffle lifestyle.</title>
        <authorList>
            <person name="Murat C."/>
            <person name="Payen T."/>
            <person name="Noel B."/>
            <person name="Kuo A."/>
            <person name="Morin E."/>
            <person name="Chen J."/>
            <person name="Kohler A."/>
            <person name="Krizsan K."/>
            <person name="Balestrini R."/>
            <person name="Da Silva C."/>
            <person name="Montanini B."/>
            <person name="Hainaut M."/>
            <person name="Levati E."/>
            <person name="Barry K.W."/>
            <person name="Belfiori B."/>
            <person name="Cichocki N."/>
            <person name="Clum A."/>
            <person name="Dockter R.B."/>
            <person name="Fauchery L."/>
            <person name="Guy J."/>
            <person name="Iotti M."/>
            <person name="Le Tacon F."/>
            <person name="Lindquist E.A."/>
            <person name="Lipzen A."/>
            <person name="Malagnac F."/>
            <person name="Mello A."/>
            <person name="Molinier V."/>
            <person name="Miyauchi S."/>
            <person name="Poulain J."/>
            <person name="Riccioni C."/>
            <person name="Rubini A."/>
            <person name="Sitrit Y."/>
            <person name="Splivallo R."/>
            <person name="Traeger S."/>
            <person name="Wang M."/>
            <person name="Zifcakova L."/>
            <person name="Wipf D."/>
            <person name="Zambonelli A."/>
            <person name="Paolocci F."/>
            <person name="Nowrousian M."/>
            <person name="Ottonello S."/>
            <person name="Baldrian P."/>
            <person name="Spatafora J.W."/>
            <person name="Henrissat B."/>
            <person name="Nagy L.G."/>
            <person name="Aury J.M."/>
            <person name="Wincker P."/>
            <person name="Grigoriev I.V."/>
            <person name="Bonfante P."/>
            <person name="Martin F.M."/>
        </authorList>
    </citation>
    <scope>NUCLEOTIDE SEQUENCE [LARGE SCALE GENOMIC DNA]</scope>
    <source>
        <strain evidence="1 2">RN42</strain>
    </source>
</reference>
<accession>A0A3N4HFA1</accession>
<sequence length="218" mass="25138">MRPITASLSFFRQPLCGLSSNLALRHVLQPHSLSVHRILRVHYNAPGSGSKEPPVLHGEIEYPSDSALQANIANLRRSLARIEASTSSLESEYTPLSTRKAVSDLEQHTKEAQLALFHIERESSAICRQRDILEHEKNRDKLGNSVDKQARMTMSLVTWFFVVSLAIMFLDEVIELYEVFTGKDPEKRRVRRVVIEPGDHRYDRGDHYSDLWRWFLEE</sequence>